<keyword evidence="5" id="KW-1185">Reference proteome</keyword>
<organism evidence="4 5">
    <name type="scientific">Vibrio tritonius</name>
    <dbReference type="NCBI Taxonomy" id="1435069"/>
    <lineage>
        <taxon>Bacteria</taxon>
        <taxon>Pseudomonadati</taxon>
        <taxon>Pseudomonadota</taxon>
        <taxon>Gammaproteobacteria</taxon>
        <taxon>Vibrionales</taxon>
        <taxon>Vibrionaceae</taxon>
        <taxon>Vibrio</taxon>
    </lineage>
</organism>
<evidence type="ECO:0000313" key="5">
    <source>
        <dbReference type="Proteomes" id="UP001199044"/>
    </source>
</evidence>
<accession>A0ABS7YUE1</accession>
<protein>
    <submittedName>
        <fullName evidence="4">Porin family protein</fullName>
    </submittedName>
</protein>
<evidence type="ECO:0000313" key="4">
    <source>
        <dbReference type="EMBL" id="MCA2018064.1"/>
    </source>
</evidence>
<evidence type="ECO:0000256" key="1">
    <source>
        <dbReference type="ARBA" id="ARBA00022729"/>
    </source>
</evidence>
<dbReference type="RefSeq" id="WP_225251618.1">
    <property type="nucleotide sequence ID" value="NZ_CP152308.1"/>
</dbReference>
<name>A0ABS7YUE1_9VIBR</name>
<dbReference type="Pfam" id="PF13505">
    <property type="entry name" value="OMP_b-brl"/>
    <property type="match status" value="1"/>
</dbReference>
<feature type="domain" description="Outer membrane protein beta-barrel" evidence="3">
    <location>
        <begin position="12"/>
        <end position="188"/>
    </location>
</feature>
<reference evidence="5" key="1">
    <citation type="submission" date="2023-07" db="EMBL/GenBank/DDBJ databases">
        <title>Molecular identification of indigenous halophilic bacteria isolated from red sea cost, biodegradation of synthetic dyes and assessment of degraded metabolite toxicity.</title>
        <authorList>
            <person name="Chaieb K."/>
            <person name="Altayb H.N."/>
        </authorList>
    </citation>
    <scope>NUCLEOTIDE SEQUENCE [LARGE SCALE GENOMIC DNA]</scope>
    <source>
        <strain evidence="5">K20</strain>
    </source>
</reference>
<dbReference type="Proteomes" id="UP001199044">
    <property type="component" value="Unassembled WGS sequence"/>
</dbReference>
<dbReference type="EMBL" id="JAIWIU010000147">
    <property type="protein sequence ID" value="MCA2018064.1"/>
    <property type="molecule type" value="Genomic_DNA"/>
</dbReference>
<dbReference type="InterPro" id="IPR027385">
    <property type="entry name" value="Beta-barrel_OMP"/>
</dbReference>
<comment type="caution">
    <text evidence="4">The sequence shown here is derived from an EMBL/GenBank/DDBJ whole genome shotgun (WGS) entry which is preliminary data.</text>
</comment>
<feature type="chain" id="PRO_5045684623" evidence="2">
    <location>
        <begin position="24"/>
        <end position="188"/>
    </location>
</feature>
<gene>
    <name evidence="4" type="ORF">LDJ79_18235</name>
</gene>
<evidence type="ECO:0000256" key="2">
    <source>
        <dbReference type="SAM" id="SignalP"/>
    </source>
</evidence>
<evidence type="ECO:0000259" key="3">
    <source>
        <dbReference type="Pfam" id="PF13505"/>
    </source>
</evidence>
<dbReference type="Gene3D" id="2.40.160.20">
    <property type="match status" value="1"/>
</dbReference>
<sequence length="188" mass="20256">MKKIYPALTGLFVLASLSFSSQAATGGNDSGLYVGGNFGYLKVDGDDDFDDDNKVYQGLLGYRINPYVAIEGSYVDFGKYGSSLANAETDGYTGALKLIAPIGDRVDLYAKGGQLWYNTDYNIAGAKGDQNDEAVFAGAGVGFKVTNNLVINAEYTWYDVDLDASDVQDGKETNTDFNQVTAGVEYRF</sequence>
<dbReference type="InterPro" id="IPR011250">
    <property type="entry name" value="OMP/PagP_B-barrel"/>
</dbReference>
<keyword evidence="1 2" id="KW-0732">Signal</keyword>
<proteinExistence type="predicted"/>
<dbReference type="SUPFAM" id="SSF56925">
    <property type="entry name" value="OMPA-like"/>
    <property type="match status" value="1"/>
</dbReference>
<feature type="signal peptide" evidence="2">
    <location>
        <begin position="1"/>
        <end position="23"/>
    </location>
</feature>